<feature type="compositionally biased region" description="Basic and acidic residues" evidence="2">
    <location>
        <begin position="71"/>
        <end position="93"/>
    </location>
</feature>
<dbReference type="RefSeq" id="WP_058526082.1">
    <property type="nucleotide sequence ID" value="NZ_CAAAHY010000057.1"/>
</dbReference>
<evidence type="ECO:0000313" key="6">
    <source>
        <dbReference type="Proteomes" id="UP000054773"/>
    </source>
</evidence>
<dbReference type="Pfam" id="PF18654">
    <property type="entry name" value="LegC3_N"/>
    <property type="match status" value="2"/>
</dbReference>
<dbReference type="Proteomes" id="UP000054773">
    <property type="component" value="Unassembled WGS sequence"/>
</dbReference>
<feature type="domain" description="LegC3 N-terminal Legionellaceae" evidence="4">
    <location>
        <begin position="181"/>
        <end position="306"/>
    </location>
</feature>
<evidence type="ECO:0000259" key="4">
    <source>
        <dbReference type="Pfam" id="PF18654"/>
    </source>
</evidence>
<feature type="region of interest" description="Disordered" evidence="2">
    <location>
        <begin position="152"/>
        <end position="175"/>
    </location>
</feature>
<name>A0A0W0TSG0_LEGER</name>
<feature type="transmembrane region" description="Helical" evidence="3">
    <location>
        <begin position="438"/>
        <end position="462"/>
    </location>
</feature>
<organism evidence="5 6">
    <name type="scientific">Legionella erythra</name>
    <dbReference type="NCBI Taxonomy" id="448"/>
    <lineage>
        <taxon>Bacteria</taxon>
        <taxon>Pseudomonadati</taxon>
        <taxon>Pseudomonadota</taxon>
        <taxon>Gammaproteobacteria</taxon>
        <taxon>Legionellales</taxon>
        <taxon>Legionellaceae</taxon>
        <taxon>Legionella</taxon>
    </lineage>
</organism>
<feature type="compositionally biased region" description="Basic residues" evidence="2">
    <location>
        <begin position="154"/>
        <end position="175"/>
    </location>
</feature>
<evidence type="ECO:0000256" key="2">
    <source>
        <dbReference type="SAM" id="MobiDB-lite"/>
    </source>
</evidence>
<keyword evidence="3" id="KW-0472">Membrane</keyword>
<proteinExistence type="predicted"/>
<dbReference type="EMBL" id="LNYA01000020">
    <property type="protein sequence ID" value="KTC98448.1"/>
    <property type="molecule type" value="Genomic_DNA"/>
</dbReference>
<feature type="transmembrane region" description="Helical" evidence="3">
    <location>
        <begin position="402"/>
        <end position="426"/>
    </location>
</feature>
<dbReference type="PATRIC" id="fig|448.7.peg.958"/>
<feature type="domain" description="LegC3 N-terminal Legionellaceae" evidence="4">
    <location>
        <begin position="1"/>
        <end position="149"/>
    </location>
</feature>
<feature type="coiled-coil region" evidence="1">
    <location>
        <begin position="193"/>
        <end position="227"/>
    </location>
</feature>
<protein>
    <submittedName>
        <fullName evidence="5">Substrate of the Dot/Icm secretion system</fullName>
    </submittedName>
</protein>
<evidence type="ECO:0000256" key="3">
    <source>
        <dbReference type="SAM" id="Phobius"/>
    </source>
</evidence>
<dbReference type="STRING" id="448.Lery_0916"/>
<evidence type="ECO:0000256" key="1">
    <source>
        <dbReference type="SAM" id="Coils"/>
    </source>
</evidence>
<keyword evidence="3" id="KW-1133">Transmembrane helix</keyword>
<feature type="region of interest" description="Disordered" evidence="2">
    <location>
        <begin position="69"/>
        <end position="94"/>
    </location>
</feature>
<gene>
    <name evidence="5" type="primary">pieE</name>
    <name evidence="5" type="ORF">Lery_0916</name>
</gene>
<comment type="caution">
    <text evidence="5">The sequence shown here is derived from an EMBL/GenBank/DDBJ whole genome shotgun (WGS) entry which is preliminary data.</text>
</comment>
<dbReference type="InterPro" id="IPR041357">
    <property type="entry name" value="LegC3_N_Legionellaceae"/>
</dbReference>
<sequence>MPLATVDIHGLVKKETGTLVETCNYEQLRAFCLDAKPLEPVIQAVNHWLLTDCEQDKEESKKSLTQAFFKQQEEQDRQEADKDKNEAEKDKSLSDSLSQALFDLNKQINQEQRRLDSLALRHQGISNQLVELNRQISQLEAVQHTHGHLENTHHGHTGVTHHHGHTLSTPHHHHGHGVVVHPAEDWSVLTSRRANLQAECRDLDLSVSSAQANLKRLTNAYNKNEMELNEEIPRRGKEREQRALARQMRAKARGNDSLDQLSAKNRQELEKNILFCQKKLEEKKDDLLKAATEISYRHFIETLLHHADLSRLGSKQKLLLYIAETMFAWLQEKEQEKQARANLARANLHYTTQDQILEKTIRHLGILQQSNPELLKRNEQLSNSNEALRAEIAGREHVRRRVLIASGFALLFTSVGIGIPFALPLIMLPIAAGLWPLLFIPGGVAALVLGGLLMTALVYTLMNHACQNQHEQQTREISQNARTWQEQSGEMDKLQQKTIPQLQDELKQCAIQISEINNKVSSHEKMAAFYYQKASQIEATTPSPTPNPEGFFPTLANAYAPSAPPVDSLEVSFEH</sequence>
<dbReference type="AlphaFoldDB" id="A0A0W0TSG0"/>
<keyword evidence="6" id="KW-1185">Reference proteome</keyword>
<dbReference type="OrthoDB" id="5654034at2"/>
<reference evidence="5 6" key="1">
    <citation type="submission" date="2015-11" db="EMBL/GenBank/DDBJ databases">
        <title>Genomic analysis of 38 Legionella species identifies large and diverse effector repertoires.</title>
        <authorList>
            <person name="Burstein D."/>
            <person name="Amaro F."/>
            <person name="Zusman T."/>
            <person name="Lifshitz Z."/>
            <person name="Cohen O."/>
            <person name="Gilbert J.A."/>
            <person name="Pupko T."/>
            <person name="Shuman H.A."/>
            <person name="Segal G."/>
        </authorList>
    </citation>
    <scope>NUCLEOTIDE SEQUENCE [LARGE SCALE GENOMIC DNA]</scope>
    <source>
        <strain evidence="5 6">SE-32A-C8</strain>
    </source>
</reference>
<evidence type="ECO:0000313" key="5">
    <source>
        <dbReference type="EMBL" id="KTC98448.1"/>
    </source>
</evidence>
<keyword evidence="3" id="KW-0812">Transmembrane</keyword>
<keyword evidence="1" id="KW-0175">Coiled coil</keyword>
<accession>A0A0W0TSG0</accession>